<dbReference type="SMART" id="SM00388">
    <property type="entry name" value="HisKA"/>
    <property type="match status" value="1"/>
</dbReference>
<dbReference type="Pfam" id="PF01590">
    <property type="entry name" value="GAF"/>
    <property type="match status" value="1"/>
</dbReference>
<dbReference type="PANTHER" id="PTHR43065">
    <property type="entry name" value="SENSOR HISTIDINE KINASE"/>
    <property type="match status" value="1"/>
</dbReference>
<dbReference type="CDD" id="cd18161">
    <property type="entry name" value="REC_hyHK_blue-like"/>
    <property type="match status" value="1"/>
</dbReference>
<dbReference type="Proteomes" id="UP000441523">
    <property type="component" value="Unassembled WGS sequence"/>
</dbReference>
<dbReference type="CDD" id="cd00082">
    <property type="entry name" value="HisKA"/>
    <property type="match status" value="1"/>
</dbReference>
<keyword evidence="3 6" id="KW-0597">Phosphoprotein</keyword>
<keyword evidence="7" id="KW-0175">Coiled coil</keyword>
<dbReference type="Pfam" id="PF00512">
    <property type="entry name" value="HisKA"/>
    <property type="match status" value="1"/>
</dbReference>
<dbReference type="SMART" id="SM00448">
    <property type="entry name" value="REC"/>
    <property type="match status" value="1"/>
</dbReference>
<dbReference type="CDD" id="cd00130">
    <property type="entry name" value="PAS"/>
    <property type="match status" value="3"/>
</dbReference>
<dbReference type="SMART" id="SM00387">
    <property type="entry name" value="HATPase_c"/>
    <property type="match status" value="1"/>
</dbReference>
<evidence type="ECO:0000256" key="2">
    <source>
        <dbReference type="ARBA" id="ARBA00012438"/>
    </source>
</evidence>
<dbReference type="InterPro" id="IPR003594">
    <property type="entry name" value="HATPase_dom"/>
</dbReference>
<keyword evidence="5" id="KW-0418">Kinase</keyword>
<dbReference type="InterPro" id="IPR036097">
    <property type="entry name" value="HisK_dim/P_sf"/>
</dbReference>
<dbReference type="Pfam" id="PF00072">
    <property type="entry name" value="Response_reg"/>
    <property type="match status" value="1"/>
</dbReference>
<evidence type="ECO:0000256" key="1">
    <source>
        <dbReference type="ARBA" id="ARBA00000085"/>
    </source>
</evidence>
<comment type="caution">
    <text evidence="12">The sequence shown here is derived from an EMBL/GenBank/DDBJ whole genome shotgun (WGS) entry which is preliminary data.</text>
</comment>
<evidence type="ECO:0000256" key="4">
    <source>
        <dbReference type="ARBA" id="ARBA00022679"/>
    </source>
</evidence>
<dbReference type="PROSITE" id="PS50113">
    <property type="entry name" value="PAC"/>
    <property type="match status" value="3"/>
</dbReference>
<feature type="domain" description="PAC" evidence="11">
    <location>
        <begin position="423"/>
        <end position="476"/>
    </location>
</feature>
<dbReference type="InterPro" id="IPR013655">
    <property type="entry name" value="PAS_fold_3"/>
</dbReference>
<protein>
    <recommendedName>
        <fullName evidence="2">histidine kinase</fullName>
        <ecNumber evidence="2">2.7.13.3</ecNumber>
    </recommendedName>
</protein>
<feature type="domain" description="PAC" evidence="11">
    <location>
        <begin position="553"/>
        <end position="605"/>
    </location>
</feature>
<feature type="domain" description="PAS" evidence="10">
    <location>
        <begin position="477"/>
        <end position="549"/>
    </location>
</feature>
<dbReference type="NCBIfam" id="TIGR00229">
    <property type="entry name" value="sensory_box"/>
    <property type="match status" value="3"/>
</dbReference>
<dbReference type="SUPFAM" id="SSF47384">
    <property type="entry name" value="Homodimeric domain of signal transducing histidine kinase"/>
    <property type="match status" value="1"/>
</dbReference>
<dbReference type="Pfam" id="PF08447">
    <property type="entry name" value="PAS_3"/>
    <property type="match status" value="2"/>
</dbReference>
<dbReference type="Gene3D" id="3.30.565.10">
    <property type="entry name" value="Histidine kinase-like ATPase, C-terminal domain"/>
    <property type="match status" value="1"/>
</dbReference>
<dbReference type="InterPro" id="IPR001789">
    <property type="entry name" value="Sig_transdc_resp-reg_receiver"/>
</dbReference>
<evidence type="ECO:0000259" key="8">
    <source>
        <dbReference type="PROSITE" id="PS50109"/>
    </source>
</evidence>
<dbReference type="SMART" id="SM00091">
    <property type="entry name" value="PAS"/>
    <property type="match status" value="2"/>
</dbReference>
<evidence type="ECO:0000256" key="6">
    <source>
        <dbReference type="PROSITE-ProRule" id="PRU00169"/>
    </source>
</evidence>
<evidence type="ECO:0000256" key="3">
    <source>
        <dbReference type="ARBA" id="ARBA00022553"/>
    </source>
</evidence>
<keyword evidence="4" id="KW-0808">Transferase</keyword>
<dbReference type="SMART" id="SM00065">
    <property type="entry name" value="GAF"/>
    <property type="match status" value="2"/>
</dbReference>
<dbReference type="EMBL" id="VZZJ01000010">
    <property type="protein sequence ID" value="KAB1073083.1"/>
    <property type="molecule type" value="Genomic_DNA"/>
</dbReference>
<evidence type="ECO:0000259" key="9">
    <source>
        <dbReference type="PROSITE" id="PS50110"/>
    </source>
</evidence>
<keyword evidence="13" id="KW-1185">Reference proteome</keyword>
<dbReference type="SUPFAM" id="SSF55874">
    <property type="entry name" value="ATPase domain of HSP90 chaperone/DNA topoisomerase II/histidine kinase"/>
    <property type="match status" value="1"/>
</dbReference>
<evidence type="ECO:0000259" key="10">
    <source>
        <dbReference type="PROSITE" id="PS50112"/>
    </source>
</evidence>
<evidence type="ECO:0000256" key="7">
    <source>
        <dbReference type="SAM" id="Coils"/>
    </source>
</evidence>
<dbReference type="InterPro" id="IPR029016">
    <property type="entry name" value="GAF-like_dom_sf"/>
</dbReference>
<dbReference type="InterPro" id="IPR000014">
    <property type="entry name" value="PAS"/>
</dbReference>
<dbReference type="Gene3D" id="1.10.287.130">
    <property type="match status" value="1"/>
</dbReference>
<feature type="domain" description="Histidine kinase" evidence="8">
    <location>
        <begin position="914"/>
        <end position="1138"/>
    </location>
</feature>
<dbReference type="Pfam" id="PF02518">
    <property type="entry name" value="HATPase_c"/>
    <property type="match status" value="1"/>
</dbReference>
<dbReference type="InterPro" id="IPR035965">
    <property type="entry name" value="PAS-like_dom_sf"/>
</dbReference>
<dbReference type="InterPro" id="IPR036890">
    <property type="entry name" value="HATPase_C_sf"/>
</dbReference>
<sequence length="1279" mass="139176">MPPDVLADVLAEPRLAALDAYAILDTPPEEGFDDIVQLATRLCRTPVALVSLVTADRQWFKARVGFPPCETDLNSSVCAHALAEPDLLVIPDLATDPRTAANPLVTGEPHIRFYAGAPLRTAEGQVIGSLCVIDTEPRPGGLTEEQAADLRALARQVMSQLDLKRALAGRDALLAEQAAIQRSRDTLHRTQAAIAEAGGDLDAILRILVAGAMEAVPEADGGAFELVDGGALEYRAVAGILNAFQGAHVPLEGSLSGACFRSGLPLLIPDVRVDARVDQALAERMAMRSCVTVPVVRGRRSVGVLKFQSSRPNAFEERHLQAARLFAGVASAGLTEAREVAAQRAVQASEIHYRAIFESAVDYAIIVMDLDGQVTNWNAGATRILGWTPDAVRGKGADVIFTSEDRAAGIPAQEMHSALTEGRGVDERWHLRKGGERFWANGEMMALREDGGEAIGFVKILRDRTGERETLRSLEESRERYRLATRATNDAIWDWNLATNHILWNEALGEAYGHAPEGVEPTGDWWLAQIHPDDRARVGASIHAVIDGTGTAWTDEYRFRRADGSYAEVLDRGHVIRDGDGRPCRMIGAMLDLTRMRTAEAALRASEERFRTILETVEAAFAIVEVRFDAEDRPVDYRFLEANPAFERQAGVNLRGKWVTEFAPDLERFWFETYGHVAKTGEPATFESYAKAFERWFDVRAVRVGDPADRQIAILFSDVTARRDAEERLRASEALARDNVERVQLALAAGAIIGTWHWDLPTDRFAVDEGFARAFGLDPTLGRDGIPLAQIVATVHPDDQAGLAAAITAAIARGGAYAHQYRVRRADGRYYWIEANGRVDRGPDGNPSSFPGVLIDVEERRAVEAERDRATMALRALNETLEQRVAERTADLMQAEEKLRQSQKMEAVGQLTGGLAHDFNNLLAGISGALELMGTRIAQGRVKDIDKYMVAAQGASKRAAALTHRLLAFSRRQTLDPRPTNVNALVDGMADLIQRTVGPGIPVETVGAAGLWPALVDPSQLENALLNLCINARDAMPEGGRITVETANRWMDREAARTHDMPEGQYLSLCVTDTGTGMPPEVIARVFEPFFTTKPIGQGTGLGLSMIYGFARQSGGQVRIYSEVGQGTTVCLYLPRHHGDAPVEEGTPDRTPAAFAQDGETVLIVDDEPTVRMLVTDVLGDLGYSVIEAADSVAGLKLLRSDVRIDLLITDVGLPGGMNGRQMADAARALRPELKTLFITGYAENAAIGNGHLEPGMQVLSKPFAVDTLAARVRELLKA</sequence>
<accession>A0A6N6MQV2</accession>
<dbReference type="PROSITE" id="PS50109">
    <property type="entry name" value="HIS_KIN"/>
    <property type="match status" value="1"/>
</dbReference>
<dbReference type="PROSITE" id="PS50112">
    <property type="entry name" value="PAS"/>
    <property type="match status" value="2"/>
</dbReference>
<organism evidence="12 13">
    <name type="scientific">Methylobacterium planeticum</name>
    <dbReference type="NCBI Taxonomy" id="2615211"/>
    <lineage>
        <taxon>Bacteria</taxon>
        <taxon>Pseudomonadati</taxon>
        <taxon>Pseudomonadota</taxon>
        <taxon>Alphaproteobacteria</taxon>
        <taxon>Hyphomicrobiales</taxon>
        <taxon>Methylobacteriaceae</taxon>
        <taxon>Methylobacterium</taxon>
    </lineage>
</organism>
<comment type="catalytic activity">
    <reaction evidence="1">
        <text>ATP + protein L-histidine = ADP + protein N-phospho-L-histidine.</text>
        <dbReference type="EC" id="2.7.13.3"/>
    </reaction>
</comment>
<dbReference type="SMART" id="SM00086">
    <property type="entry name" value="PAC"/>
    <property type="match status" value="3"/>
</dbReference>
<feature type="modified residue" description="4-aspartylphosphate" evidence="6">
    <location>
        <position position="1211"/>
    </location>
</feature>
<dbReference type="Gene3D" id="3.40.50.2300">
    <property type="match status" value="1"/>
</dbReference>
<dbReference type="SUPFAM" id="SSF52172">
    <property type="entry name" value="CheY-like"/>
    <property type="match status" value="1"/>
</dbReference>
<gene>
    <name evidence="12" type="ORF">F6X51_13390</name>
</gene>
<evidence type="ECO:0000313" key="12">
    <source>
        <dbReference type="EMBL" id="KAB1073083.1"/>
    </source>
</evidence>
<dbReference type="Pfam" id="PF13185">
    <property type="entry name" value="GAF_2"/>
    <property type="match status" value="1"/>
</dbReference>
<dbReference type="AlphaFoldDB" id="A0A6N6MQV2"/>
<evidence type="ECO:0000259" key="11">
    <source>
        <dbReference type="PROSITE" id="PS50113"/>
    </source>
</evidence>
<proteinExistence type="predicted"/>
<dbReference type="InterPro" id="IPR011006">
    <property type="entry name" value="CheY-like_superfamily"/>
</dbReference>
<dbReference type="Pfam" id="PF13426">
    <property type="entry name" value="PAS_9"/>
    <property type="match status" value="1"/>
</dbReference>
<feature type="domain" description="PAC" evidence="11">
    <location>
        <begin position="817"/>
        <end position="869"/>
    </location>
</feature>
<dbReference type="InterPro" id="IPR004358">
    <property type="entry name" value="Sig_transdc_His_kin-like_C"/>
</dbReference>
<feature type="domain" description="PAS" evidence="10">
    <location>
        <begin position="349"/>
        <end position="422"/>
    </location>
</feature>
<name>A0A6N6MQV2_9HYPH</name>
<dbReference type="Gene3D" id="3.30.450.40">
    <property type="match status" value="2"/>
</dbReference>
<dbReference type="Pfam" id="PF13188">
    <property type="entry name" value="PAS_8"/>
    <property type="match status" value="1"/>
</dbReference>
<evidence type="ECO:0000256" key="5">
    <source>
        <dbReference type="ARBA" id="ARBA00022777"/>
    </source>
</evidence>
<dbReference type="PANTHER" id="PTHR43065:SF42">
    <property type="entry name" value="TWO-COMPONENT SENSOR PPRA"/>
    <property type="match status" value="1"/>
</dbReference>
<reference evidence="12 13" key="1">
    <citation type="submission" date="2019-09" db="EMBL/GenBank/DDBJ databases">
        <title>YIM 132548 draft genome.</title>
        <authorList>
            <person name="Jiang L."/>
        </authorList>
    </citation>
    <scope>NUCLEOTIDE SEQUENCE [LARGE SCALE GENOMIC DNA]</scope>
    <source>
        <strain evidence="12 13">YIM 132548</strain>
    </source>
</reference>
<dbReference type="InterPro" id="IPR005467">
    <property type="entry name" value="His_kinase_dom"/>
</dbReference>
<dbReference type="InterPro" id="IPR003018">
    <property type="entry name" value="GAF"/>
</dbReference>
<feature type="domain" description="Response regulatory" evidence="9">
    <location>
        <begin position="1161"/>
        <end position="1277"/>
    </location>
</feature>
<dbReference type="PRINTS" id="PR00344">
    <property type="entry name" value="BCTRLSENSOR"/>
</dbReference>
<dbReference type="SUPFAM" id="SSF55781">
    <property type="entry name" value="GAF domain-like"/>
    <property type="match status" value="2"/>
</dbReference>
<dbReference type="InterPro" id="IPR001610">
    <property type="entry name" value="PAC"/>
</dbReference>
<dbReference type="EC" id="2.7.13.3" evidence="2"/>
<dbReference type="CDD" id="cd16919">
    <property type="entry name" value="HATPase_CckA-like"/>
    <property type="match status" value="1"/>
</dbReference>
<feature type="coiled-coil region" evidence="7">
    <location>
        <begin position="860"/>
        <end position="905"/>
    </location>
</feature>
<dbReference type="InterPro" id="IPR003661">
    <property type="entry name" value="HisK_dim/P_dom"/>
</dbReference>
<evidence type="ECO:0000313" key="13">
    <source>
        <dbReference type="Proteomes" id="UP000441523"/>
    </source>
</evidence>
<dbReference type="InterPro" id="IPR000700">
    <property type="entry name" value="PAS-assoc_C"/>
</dbReference>
<dbReference type="Gene3D" id="3.30.450.20">
    <property type="entry name" value="PAS domain"/>
    <property type="match status" value="4"/>
</dbReference>
<dbReference type="GO" id="GO:0000155">
    <property type="term" value="F:phosphorelay sensor kinase activity"/>
    <property type="evidence" value="ECO:0007669"/>
    <property type="project" value="InterPro"/>
</dbReference>
<dbReference type="PROSITE" id="PS50110">
    <property type="entry name" value="RESPONSE_REGULATORY"/>
    <property type="match status" value="1"/>
</dbReference>
<dbReference type="SUPFAM" id="SSF55785">
    <property type="entry name" value="PYP-like sensor domain (PAS domain)"/>
    <property type="match status" value="4"/>
</dbReference>